<evidence type="ECO:0000313" key="2">
    <source>
        <dbReference type="EnsemblPlants" id="PAC:32979921.CDS.1"/>
    </source>
</evidence>
<evidence type="ECO:0000313" key="1">
    <source>
        <dbReference type="EMBL" id="PNR27669.1"/>
    </source>
</evidence>
<keyword evidence="3" id="KW-1185">Reference proteome</keyword>
<dbReference type="InParanoid" id="A0A2K1IEG6"/>
<dbReference type="Gene3D" id="1.25.40.20">
    <property type="entry name" value="Ankyrin repeat-containing domain"/>
    <property type="match status" value="1"/>
</dbReference>
<dbReference type="SUPFAM" id="SSF48403">
    <property type="entry name" value="Ankyrin repeat"/>
    <property type="match status" value="1"/>
</dbReference>
<reference evidence="1 3" key="1">
    <citation type="journal article" date="2008" name="Science">
        <title>The Physcomitrella genome reveals evolutionary insights into the conquest of land by plants.</title>
        <authorList>
            <person name="Rensing S."/>
            <person name="Lang D."/>
            <person name="Zimmer A."/>
            <person name="Terry A."/>
            <person name="Salamov A."/>
            <person name="Shapiro H."/>
            <person name="Nishiyama T."/>
            <person name="Perroud P.-F."/>
            <person name="Lindquist E."/>
            <person name="Kamisugi Y."/>
            <person name="Tanahashi T."/>
            <person name="Sakakibara K."/>
            <person name="Fujita T."/>
            <person name="Oishi K."/>
            <person name="Shin-I T."/>
            <person name="Kuroki Y."/>
            <person name="Toyoda A."/>
            <person name="Suzuki Y."/>
            <person name="Hashimoto A."/>
            <person name="Yamaguchi K."/>
            <person name="Sugano A."/>
            <person name="Kohara Y."/>
            <person name="Fujiyama A."/>
            <person name="Anterola A."/>
            <person name="Aoki S."/>
            <person name="Ashton N."/>
            <person name="Barbazuk W.B."/>
            <person name="Barker E."/>
            <person name="Bennetzen J."/>
            <person name="Bezanilla M."/>
            <person name="Blankenship R."/>
            <person name="Cho S.H."/>
            <person name="Dutcher S."/>
            <person name="Estelle M."/>
            <person name="Fawcett J.A."/>
            <person name="Gundlach H."/>
            <person name="Hanada K."/>
            <person name="Heyl A."/>
            <person name="Hicks K.A."/>
            <person name="Hugh J."/>
            <person name="Lohr M."/>
            <person name="Mayer K."/>
            <person name="Melkozernov A."/>
            <person name="Murata T."/>
            <person name="Nelson D."/>
            <person name="Pils B."/>
            <person name="Prigge M."/>
            <person name="Reiss B."/>
            <person name="Renner T."/>
            <person name="Rombauts S."/>
            <person name="Rushton P."/>
            <person name="Sanderfoot A."/>
            <person name="Schween G."/>
            <person name="Shiu S.-H."/>
            <person name="Stueber K."/>
            <person name="Theodoulou F.L."/>
            <person name="Tu H."/>
            <person name="Van de Peer Y."/>
            <person name="Verrier P.J."/>
            <person name="Waters E."/>
            <person name="Wood A."/>
            <person name="Yang L."/>
            <person name="Cove D."/>
            <person name="Cuming A."/>
            <person name="Hasebe M."/>
            <person name="Lucas S."/>
            <person name="Mishler D.B."/>
            <person name="Reski R."/>
            <person name="Grigoriev I."/>
            <person name="Quatrano R.S."/>
            <person name="Boore J.L."/>
        </authorList>
    </citation>
    <scope>NUCLEOTIDE SEQUENCE [LARGE SCALE GENOMIC DNA]</scope>
    <source>
        <strain evidence="2 3">cv. Gransden 2004</strain>
    </source>
</reference>
<protein>
    <submittedName>
        <fullName evidence="1 2">Uncharacterized protein</fullName>
    </submittedName>
</protein>
<dbReference type="Gramene" id="Pp3c25_10520V3.1">
    <property type="protein sequence ID" value="PAC:32979921.CDS.1"/>
    <property type="gene ID" value="Pp3c25_10520"/>
</dbReference>
<dbReference type="EMBL" id="ABEU02000025">
    <property type="protein sequence ID" value="PNR27669.1"/>
    <property type="molecule type" value="Genomic_DNA"/>
</dbReference>
<reference evidence="2" key="3">
    <citation type="submission" date="2020-12" db="UniProtKB">
        <authorList>
            <consortium name="EnsemblPlants"/>
        </authorList>
    </citation>
    <scope>IDENTIFICATION</scope>
</reference>
<organism evidence="1">
    <name type="scientific">Physcomitrium patens</name>
    <name type="common">Spreading-leaved earth moss</name>
    <name type="synonym">Physcomitrella patens</name>
    <dbReference type="NCBI Taxonomy" id="3218"/>
    <lineage>
        <taxon>Eukaryota</taxon>
        <taxon>Viridiplantae</taxon>
        <taxon>Streptophyta</taxon>
        <taxon>Embryophyta</taxon>
        <taxon>Bryophyta</taxon>
        <taxon>Bryophytina</taxon>
        <taxon>Bryopsida</taxon>
        <taxon>Funariidae</taxon>
        <taxon>Funariales</taxon>
        <taxon>Funariaceae</taxon>
        <taxon>Physcomitrium</taxon>
    </lineage>
</organism>
<evidence type="ECO:0000313" key="3">
    <source>
        <dbReference type="Proteomes" id="UP000006727"/>
    </source>
</evidence>
<dbReference type="EnsemblPlants" id="Pp3c25_10520V3.1">
    <property type="protein sequence ID" value="PAC:32979921.CDS.1"/>
    <property type="gene ID" value="Pp3c25_10520"/>
</dbReference>
<dbReference type="InterPro" id="IPR036770">
    <property type="entry name" value="Ankyrin_rpt-contain_sf"/>
</dbReference>
<name>A0A2K1IEG6_PHYPA</name>
<reference evidence="1 3" key="2">
    <citation type="journal article" date="2018" name="Plant J.">
        <title>The Physcomitrella patens chromosome-scale assembly reveals moss genome structure and evolution.</title>
        <authorList>
            <person name="Lang D."/>
            <person name="Ullrich K.K."/>
            <person name="Murat F."/>
            <person name="Fuchs J."/>
            <person name="Jenkins J."/>
            <person name="Haas F.B."/>
            <person name="Piednoel M."/>
            <person name="Gundlach H."/>
            <person name="Van Bel M."/>
            <person name="Meyberg R."/>
            <person name="Vives C."/>
            <person name="Morata J."/>
            <person name="Symeonidi A."/>
            <person name="Hiss M."/>
            <person name="Muchero W."/>
            <person name="Kamisugi Y."/>
            <person name="Saleh O."/>
            <person name="Blanc G."/>
            <person name="Decker E.L."/>
            <person name="van Gessel N."/>
            <person name="Grimwood J."/>
            <person name="Hayes R.D."/>
            <person name="Graham S.W."/>
            <person name="Gunter L.E."/>
            <person name="McDaniel S.F."/>
            <person name="Hoernstein S.N.W."/>
            <person name="Larsson A."/>
            <person name="Li F.W."/>
            <person name="Perroud P.F."/>
            <person name="Phillips J."/>
            <person name="Ranjan P."/>
            <person name="Rokshar D.S."/>
            <person name="Rothfels C.J."/>
            <person name="Schneider L."/>
            <person name="Shu S."/>
            <person name="Stevenson D.W."/>
            <person name="Thummler F."/>
            <person name="Tillich M."/>
            <person name="Villarreal Aguilar J.C."/>
            <person name="Widiez T."/>
            <person name="Wong G.K."/>
            <person name="Wymore A."/>
            <person name="Zhang Y."/>
            <person name="Zimmer A.D."/>
            <person name="Quatrano R.S."/>
            <person name="Mayer K.F.X."/>
            <person name="Goodstein D."/>
            <person name="Casacuberta J.M."/>
            <person name="Vandepoele K."/>
            <person name="Reski R."/>
            <person name="Cuming A.C."/>
            <person name="Tuskan G.A."/>
            <person name="Maumus F."/>
            <person name="Salse J."/>
            <person name="Schmutz J."/>
            <person name="Rensing S.A."/>
        </authorList>
    </citation>
    <scope>NUCLEOTIDE SEQUENCE [LARGE SCALE GENOMIC DNA]</scope>
    <source>
        <strain evidence="2 3">cv. Gransden 2004</strain>
    </source>
</reference>
<proteinExistence type="predicted"/>
<sequence>MEFLMDAAGRGDVDTMQQVLEVTAENVDQVIAPFNTSALYVAAANGEVNAVIVLLKGQVEITFKDDLQ</sequence>
<accession>A0A2K1IEG6</accession>
<dbReference type="PaxDb" id="3218-PP1S168_51V6.1"/>
<dbReference type="AlphaFoldDB" id="A0A2K1IEG6"/>
<dbReference type="Proteomes" id="UP000006727">
    <property type="component" value="Chromosome 25"/>
</dbReference>
<gene>
    <name evidence="1" type="ORF">PHYPA_029821</name>
</gene>